<proteinExistence type="predicted"/>
<evidence type="ECO:0000313" key="2">
    <source>
        <dbReference type="EMBL" id="KAL3269457.1"/>
    </source>
</evidence>
<name>A0ABD2MTA2_9CUCU</name>
<organism evidence="2 3">
    <name type="scientific">Cryptolaemus montrouzieri</name>
    <dbReference type="NCBI Taxonomy" id="559131"/>
    <lineage>
        <taxon>Eukaryota</taxon>
        <taxon>Metazoa</taxon>
        <taxon>Ecdysozoa</taxon>
        <taxon>Arthropoda</taxon>
        <taxon>Hexapoda</taxon>
        <taxon>Insecta</taxon>
        <taxon>Pterygota</taxon>
        <taxon>Neoptera</taxon>
        <taxon>Endopterygota</taxon>
        <taxon>Coleoptera</taxon>
        <taxon>Polyphaga</taxon>
        <taxon>Cucujiformia</taxon>
        <taxon>Coccinelloidea</taxon>
        <taxon>Coccinellidae</taxon>
        <taxon>Scymninae</taxon>
        <taxon>Scymnini</taxon>
        <taxon>Cryptolaemus</taxon>
    </lineage>
</organism>
<evidence type="ECO:0000256" key="1">
    <source>
        <dbReference type="SAM" id="MobiDB-lite"/>
    </source>
</evidence>
<protein>
    <submittedName>
        <fullName evidence="2">Uncharacterized protein</fullName>
    </submittedName>
</protein>
<comment type="caution">
    <text evidence="2">The sequence shown here is derived from an EMBL/GenBank/DDBJ whole genome shotgun (WGS) entry which is preliminary data.</text>
</comment>
<feature type="compositionally biased region" description="Basic and acidic residues" evidence="1">
    <location>
        <begin position="106"/>
        <end position="117"/>
    </location>
</feature>
<keyword evidence="3" id="KW-1185">Reference proteome</keyword>
<dbReference type="AlphaFoldDB" id="A0ABD2MTA2"/>
<feature type="compositionally biased region" description="Basic and acidic residues" evidence="1">
    <location>
        <begin position="124"/>
        <end position="142"/>
    </location>
</feature>
<evidence type="ECO:0000313" key="3">
    <source>
        <dbReference type="Proteomes" id="UP001516400"/>
    </source>
</evidence>
<dbReference type="Proteomes" id="UP001516400">
    <property type="component" value="Unassembled WGS sequence"/>
</dbReference>
<sequence length="151" mass="17196">MVKKLTQIRSSKVNIENGFVGCGILHLDRNICSRFIEQQVQQIALMKTKKTCISEYSGEVAVVTGPTTLKHHLNSPEFISPLPNAEPRRKKTCKGKPSKSRMLTDTPKKAEIEEVLKVKQGKLKMREEKNREDEQKLKEKSSTHGKKNCHQ</sequence>
<feature type="compositionally biased region" description="Basic residues" evidence="1">
    <location>
        <begin position="88"/>
        <end position="99"/>
    </location>
</feature>
<dbReference type="EMBL" id="JABFTP020000021">
    <property type="protein sequence ID" value="KAL3269457.1"/>
    <property type="molecule type" value="Genomic_DNA"/>
</dbReference>
<gene>
    <name evidence="2" type="ORF">HHI36_008527</name>
</gene>
<feature type="region of interest" description="Disordered" evidence="1">
    <location>
        <begin position="70"/>
        <end position="151"/>
    </location>
</feature>
<reference evidence="2 3" key="1">
    <citation type="journal article" date="2021" name="BMC Biol.">
        <title>Horizontally acquired antibacterial genes associated with adaptive radiation of ladybird beetles.</title>
        <authorList>
            <person name="Li H.S."/>
            <person name="Tang X.F."/>
            <person name="Huang Y.H."/>
            <person name="Xu Z.Y."/>
            <person name="Chen M.L."/>
            <person name="Du X.Y."/>
            <person name="Qiu B.Y."/>
            <person name="Chen P.T."/>
            <person name="Zhang W."/>
            <person name="Slipinski A."/>
            <person name="Escalona H.E."/>
            <person name="Waterhouse R.M."/>
            <person name="Zwick A."/>
            <person name="Pang H."/>
        </authorList>
    </citation>
    <scope>NUCLEOTIDE SEQUENCE [LARGE SCALE GENOMIC DNA]</scope>
    <source>
        <strain evidence="2">SYSU2018</strain>
    </source>
</reference>
<accession>A0ABD2MTA2</accession>